<name>A0AAN8CHZ4_CHAGU</name>
<dbReference type="AlphaFoldDB" id="A0AAN8CHZ4"/>
<evidence type="ECO:0000313" key="3">
    <source>
        <dbReference type="Proteomes" id="UP001331515"/>
    </source>
</evidence>
<evidence type="ECO:0008006" key="4">
    <source>
        <dbReference type="Google" id="ProtNLM"/>
    </source>
</evidence>
<sequence>MWGTSCCPYLSRPVILILPWLFGCQEEQAVKPVGESSSGRVSCARAPRGLGNSRFAYNWTEWKLRAVRHAT</sequence>
<dbReference type="EMBL" id="JAURVH010001531">
    <property type="protein sequence ID" value="KAK5904094.1"/>
    <property type="molecule type" value="Genomic_DNA"/>
</dbReference>
<dbReference type="Proteomes" id="UP001331515">
    <property type="component" value="Unassembled WGS sequence"/>
</dbReference>
<protein>
    <recommendedName>
        <fullName evidence="4">Secreted protein</fullName>
    </recommendedName>
</protein>
<comment type="caution">
    <text evidence="2">The sequence shown here is derived from an EMBL/GenBank/DDBJ whole genome shotgun (WGS) entry which is preliminary data.</text>
</comment>
<feature type="signal peptide" evidence="1">
    <location>
        <begin position="1"/>
        <end position="29"/>
    </location>
</feature>
<reference evidence="2 3" key="1">
    <citation type="journal article" date="2023" name="Mol. Biol. Evol.">
        <title>Genomics of Secondarily Temperate Adaptation in the Only Non-Antarctic Icefish.</title>
        <authorList>
            <person name="Rivera-Colon A.G."/>
            <person name="Rayamajhi N."/>
            <person name="Minhas B.F."/>
            <person name="Madrigal G."/>
            <person name="Bilyk K.T."/>
            <person name="Yoon V."/>
            <person name="Hune M."/>
            <person name="Gregory S."/>
            <person name="Cheng C.H.C."/>
            <person name="Catchen J.M."/>
        </authorList>
    </citation>
    <scope>NUCLEOTIDE SEQUENCE [LARGE SCALE GENOMIC DNA]</scope>
    <source>
        <tissue evidence="2">White muscle</tissue>
    </source>
</reference>
<organism evidence="2 3">
    <name type="scientific">Champsocephalus gunnari</name>
    <name type="common">Mackerel icefish</name>
    <dbReference type="NCBI Taxonomy" id="52237"/>
    <lineage>
        <taxon>Eukaryota</taxon>
        <taxon>Metazoa</taxon>
        <taxon>Chordata</taxon>
        <taxon>Craniata</taxon>
        <taxon>Vertebrata</taxon>
        <taxon>Euteleostomi</taxon>
        <taxon>Actinopterygii</taxon>
        <taxon>Neopterygii</taxon>
        <taxon>Teleostei</taxon>
        <taxon>Neoteleostei</taxon>
        <taxon>Acanthomorphata</taxon>
        <taxon>Eupercaria</taxon>
        <taxon>Perciformes</taxon>
        <taxon>Notothenioidei</taxon>
        <taxon>Channichthyidae</taxon>
        <taxon>Champsocephalus</taxon>
    </lineage>
</organism>
<accession>A0AAN8CHZ4</accession>
<gene>
    <name evidence="2" type="ORF">CgunFtcFv8_007815</name>
</gene>
<keyword evidence="1" id="KW-0732">Signal</keyword>
<keyword evidence="3" id="KW-1185">Reference proteome</keyword>
<proteinExistence type="predicted"/>
<feature type="chain" id="PRO_5042999567" description="Secreted protein" evidence="1">
    <location>
        <begin position="30"/>
        <end position="71"/>
    </location>
</feature>
<evidence type="ECO:0000313" key="2">
    <source>
        <dbReference type="EMBL" id="KAK5904094.1"/>
    </source>
</evidence>
<evidence type="ECO:0000256" key="1">
    <source>
        <dbReference type="SAM" id="SignalP"/>
    </source>
</evidence>